<keyword evidence="1" id="KW-0472">Membrane</keyword>
<reference evidence="2 3" key="1">
    <citation type="submission" date="2020-08" db="EMBL/GenBank/DDBJ databases">
        <title>Acidobacteriota in marine sediments use diverse sulfur dissimilation pathways.</title>
        <authorList>
            <person name="Wasmund K."/>
        </authorList>
    </citation>
    <scope>NUCLEOTIDE SEQUENCE [LARGE SCALE GENOMIC DNA]</scope>
    <source>
        <strain evidence="2">MAG AM4</strain>
    </source>
</reference>
<proteinExistence type="predicted"/>
<keyword evidence="1" id="KW-1133">Transmembrane helix</keyword>
<evidence type="ECO:0000313" key="3">
    <source>
        <dbReference type="Proteomes" id="UP000648239"/>
    </source>
</evidence>
<comment type="caution">
    <text evidence="2">The sequence shown here is derived from an EMBL/GenBank/DDBJ whole genome shotgun (WGS) entry which is preliminary data.</text>
</comment>
<dbReference type="AlphaFoldDB" id="A0A8J7C2Z0"/>
<evidence type="ECO:0000313" key="2">
    <source>
        <dbReference type="EMBL" id="MBD3868731.1"/>
    </source>
</evidence>
<organism evidence="2 3">
    <name type="scientific">Candidatus Polarisedimenticola svalbardensis</name>
    <dbReference type="NCBI Taxonomy" id="2886004"/>
    <lineage>
        <taxon>Bacteria</taxon>
        <taxon>Pseudomonadati</taxon>
        <taxon>Acidobacteriota</taxon>
        <taxon>Candidatus Polarisedimenticolia</taxon>
        <taxon>Candidatus Polarisedimenticolales</taxon>
        <taxon>Candidatus Polarisedimenticolaceae</taxon>
        <taxon>Candidatus Polarisedimenticola</taxon>
    </lineage>
</organism>
<accession>A0A8J7C2Z0</accession>
<dbReference type="EMBL" id="JACXWD010000041">
    <property type="protein sequence ID" value="MBD3868731.1"/>
    <property type="molecule type" value="Genomic_DNA"/>
</dbReference>
<feature type="transmembrane region" description="Helical" evidence="1">
    <location>
        <begin position="125"/>
        <end position="147"/>
    </location>
</feature>
<feature type="transmembrane region" description="Helical" evidence="1">
    <location>
        <begin position="49"/>
        <end position="68"/>
    </location>
</feature>
<feature type="transmembrane region" description="Helical" evidence="1">
    <location>
        <begin position="23"/>
        <end position="43"/>
    </location>
</feature>
<gene>
    <name evidence="2" type="ORF">IFK94_11455</name>
</gene>
<evidence type="ECO:0000256" key="1">
    <source>
        <dbReference type="SAM" id="Phobius"/>
    </source>
</evidence>
<name>A0A8J7C2Z0_9BACT</name>
<protein>
    <submittedName>
        <fullName evidence="2">Uncharacterized protein</fullName>
    </submittedName>
</protein>
<dbReference type="Proteomes" id="UP000648239">
    <property type="component" value="Unassembled WGS sequence"/>
</dbReference>
<sequence>MNPGIGNLYRALIGLRTHHDRMLWSRVQTLIVVQGAVIAGSYAVGDHRLAGIFLLGGMLLSFVIYELVVKDQRDRDANDPIIERIGELLLPLDVVEELRGSLNRAPLMRMSATPPRWRPFLRGKYLIRMVVWAFIVFDVALGILHFLGKAPVNPTIG</sequence>
<keyword evidence="1" id="KW-0812">Transmembrane</keyword>